<dbReference type="AlphaFoldDB" id="A0AAN9T3J9"/>
<proteinExistence type="predicted"/>
<keyword evidence="3" id="KW-1185">Reference proteome</keyword>
<evidence type="ECO:0000313" key="2">
    <source>
        <dbReference type="EMBL" id="KAK7411583.1"/>
    </source>
</evidence>
<keyword evidence="1" id="KW-0472">Membrane</keyword>
<keyword evidence="1" id="KW-0812">Transmembrane</keyword>
<dbReference type="EMBL" id="JAYMYS010000001">
    <property type="protein sequence ID" value="KAK7411583.1"/>
    <property type="molecule type" value="Genomic_DNA"/>
</dbReference>
<evidence type="ECO:0000313" key="3">
    <source>
        <dbReference type="Proteomes" id="UP001386955"/>
    </source>
</evidence>
<accession>A0AAN9T3J9</accession>
<feature type="transmembrane region" description="Helical" evidence="1">
    <location>
        <begin position="43"/>
        <end position="65"/>
    </location>
</feature>
<dbReference type="Proteomes" id="UP001386955">
    <property type="component" value="Unassembled WGS sequence"/>
</dbReference>
<name>A0AAN9T3J9_PSOTE</name>
<comment type="caution">
    <text evidence="2">The sequence shown here is derived from an EMBL/GenBank/DDBJ whole genome shotgun (WGS) entry which is preliminary data.</text>
</comment>
<organism evidence="2 3">
    <name type="scientific">Psophocarpus tetragonolobus</name>
    <name type="common">Winged bean</name>
    <name type="synonym">Dolichos tetragonolobus</name>
    <dbReference type="NCBI Taxonomy" id="3891"/>
    <lineage>
        <taxon>Eukaryota</taxon>
        <taxon>Viridiplantae</taxon>
        <taxon>Streptophyta</taxon>
        <taxon>Embryophyta</taxon>
        <taxon>Tracheophyta</taxon>
        <taxon>Spermatophyta</taxon>
        <taxon>Magnoliopsida</taxon>
        <taxon>eudicotyledons</taxon>
        <taxon>Gunneridae</taxon>
        <taxon>Pentapetalae</taxon>
        <taxon>rosids</taxon>
        <taxon>fabids</taxon>
        <taxon>Fabales</taxon>
        <taxon>Fabaceae</taxon>
        <taxon>Papilionoideae</taxon>
        <taxon>50 kb inversion clade</taxon>
        <taxon>NPAAA clade</taxon>
        <taxon>indigoferoid/millettioid clade</taxon>
        <taxon>Phaseoleae</taxon>
        <taxon>Psophocarpus</taxon>
    </lineage>
</organism>
<sequence length="185" mass="21171">MHQTDRLGNIYRHVSPRLWLHFKDKAFLSTSTLILQNYSLCGLLVYGTRIMSTVPVILYPLLIVLNGRGLMPKCAKSTSNPAKEKNKLDDQSVFFMVVDQILSPSKCQQSLPLQYYSGFHQEEYMEIPTIVLDDTSTLASQSRNSSGPLSRKSHYKYKYCHHCRHTIDCYWKPIHSANVTPTTSV</sequence>
<reference evidence="2 3" key="1">
    <citation type="submission" date="2024-01" db="EMBL/GenBank/DDBJ databases">
        <title>The genomes of 5 underutilized Papilionoideae crops provide insights into root nodulation and disease resistanc.</title>
        <authorList>
            <person name="Jiang F."/>
        </authorList>
    </citation>
    <scope>NUCLEOTIDE SEQUENCE [LARGE SCALE GENOMIC DNA]</scope>
    <source>
        <strain evidence="2">DUOXIRENSHENG_FW03</strain>
        <tissue evidence="2">Leaves</tissue>
    </source>
</reference>
<gene>
    <name evidence="2" type="ORF">VNO78_03018</name>
</gene>
<keyword evidence="1" id="KW-1133">Transmembrane helix</keyword>
<protein>
    <submittedName>
        <fullName evidence="2">Uncharacterized protein</fullName>
    </submittedName>
</protein>
<evidence type="ECO:0000256" key="1">
    <source>
        <dbReference type="SAM" id="Phobius"/>
    </source>
</evidence>